<evidence type="ECO:0000313" key="5">
    <source>
        <dbReference type="Proteomes" id="UP000326912"/>
    </source>
</evidence>
<evidence type="ECO:0000256" key="2">
    <source>
        <dbReference type="PROSITE-ProRule" id="PRU00169"/>
    </source>
</evidence>
<proteinExistence type="predicted"/>
<comment type="caution">
    <text evidence="4">The sequence shown here is derived from an EMBL/GenBank/DDBJ whole genome shotgun (WGS) entry which is preliminary data.</text>
</comment>
<dbReference type="Pfam" id="PF00072">
    <property type="entry name" value="Response_reg"/>
    <property type="match status" value="1"/>
</dbReference>
<dbReference type="Proteomes" id="UP000326912">
    <property type="component" value="Unassembled WGS sequence"/>
</dbReference>
<sequence>MQQPFKEEFHMDKDITHKTILVVEDDDSIGSLLVDALSQETSYTTILVTDGLQALRVMSSIKPCLVITDYLLPHMDGLELCDRVRSMTETADVPTILMSAHMPEKEVRKRDLVSLPKPFELDDLLDKIESLMERSA</sequence>
<dbReference type="PANTHER" id="PTHR44591">
    <property type="entry name" value="STRESS RESPONSE REGULATOR PROTEIN 1"/>
    <property type="match status" value="1"/>
</dbReference>
<name>A0A5J4KJR3_9CHLR</name>
<dbReference type="AlphaFoldDB" id="A0A5J4KJR3"/>
<keyword evidence="1 2" id="KW-0597">Phosphoprotein</keyword>
<accession>A0A5J4KJR3</accession>
<evidence type="ECO:0000259" key="3">
    <source>
        <dbReference type="PROSITE" id="PS50110"/>
    </source>
</evidence>
<organism evidence="4 5">
    <name type="scientific">Dictyobacter vulcani</name>
    <dbReference type="NCBI Taxonomy" id="2607529"/>
    <lineage>
        <taxon>Bacteria</taxon>
        <taxon>Bacillati</taxon>
        <taxon>Chloroflexota</taxon>
        <taxon>Ktedonobacteria</taxon>
        <taxon>Ktedonobacterales</taxon>
        <taxon>Dictyobacteraceae</taxon>
        <taxon>Dictyobacter</taxon>
    </lineage>
</organism>
<dbReference type="PROSITE" id="PS50110">
    <property type="entry name" value="RESPONSE_REGULATORY"/>
    <property type="match status" value="1"/>
</dbReference>
<reference evidence="4 5" key="1">
    <citation type="submission" date="2019-10" db="EMBL/GenBank/DDBJ databases">
        <title>Dictyobacter vulcani sp. nov., within the class Ktedonobacteria, isolated from soil of volcanic Mt. Zao.</title>
        <authorList>
            <person name="Zheng Y."/>
            <person name="Wang C.M."/>
            <person name="Sakai Y."/>
            <person name="Abe K."/>
            <person name="Yokota A."/>
            <person name="Yabe S."/>
        </authorList>
    </citation>
    <scope>NUCLEOTIDE SEQUENCE [LARGE SCALE GENOMIC DNA]</scope>
    <source>
        <strain evidence="4 5">W12</strain>
    </source>
</reference>
<dbReference type="SMART" id="SM00448">
    <property type="entry name" value="REC"/>
    <property type="match status" value="1"/>
</dbReference>
<gene>
    <name evidence="4" type="ORF">KDW_22270</name>
</gene>
<dbReference type="SUPFAM" id="SSF52172">
    <property type="entry name" value="CheY-like"/>
    <property type="match status" value="1"/>
</dbReference>
<dbReference type="EMBL" id="BKZW01000001">
    <property type="protein sequence ID" value="GER88065.1"/>
    <property type="molecule type" value="Genomic_DNA"/>
</dbReference>
<evidence type="ECO:0000256" key="1">
    <source>
        <dbReference type="ARBA" id="ARBA00022553"/>
    </source>
</evidence>
<dbReference type="InterPro" id="IPR011006">
    <property type="entry name" value="CheY-like_superfamily"/>
</dbReference>
<dbReference type="InterPro" id="IPR050595">
    <property type="entry name" value="Bact_response_regulator"/>
</dbReference>
<dbReference type="GO" id="GO:0000160">
    <property type="term" value="P:phosphorelay signal transduction system"/>
    <property type="evidence" value="ECO:0007669"/>
    <property type="project" value="InterPro"/>
</dbReference>
<feature type="modified residue" description="4-aspartylphosphate" evidence="2">
    <location>
        <position position="69"/>
    </location>
</feature>
<evidence type="ECO:0000313" key="4">
    <source>
        <dbReference type="EMBL" id="GER88065.1"/>
    </source>
</evidence>
<dbReference type="InterPro" id="IPR001789">
    <property type="entry name" value="Sig_transdc_resp-reg_receiver"/>
</dbReference>
<dbReference type="Gene3D" id="3.40.50.2300">
    <property type="match status" value="1"/>
</dbReference>
<feature type="domain" description="Response regulatory" evidence="3">
    <location>
        <begin position="19"/>
        <end position="132"/>
    </location>
</feature>
<protein>
    <recommendedName>
        <fullName evidence="3">Response regulatory domain-containing protein</fullName>
    </recommendedName>
</protein>
<dbReference type="PANTHER" id="PTHR44591:SF3">
    <property type="entry name" value="RESPONSE REGULATORY DOMAIN-CONTAINING PROTEIN"/>
    <property type="match status" value="1"/>
</dbReference>
<keyword evidence="5" id="KW-1185">Reference proteome</keyword>
<dbReference type="RefSeq" id="WP_151755996.1">
    <property type="nucleotide sequence ID" value="NZ_BKZW01000001.1"/>
</dbReference>